<dbReference type="GeneID" id="31008749"/>
<protein>
    <recommendedName>
        <fullName evidence="3">TAM domain methyltransferase</fullName>
    </recommendedName>
</protein>
<dbReference type="Gene3D" id="3.40.50.150">
    <property type="entry name" value="Vaccinia Virus protein VP39"/>
    <property type="match status" value="1"/>
</dbReference>
<evidence type="ECO:0000313" key="2">
    <source>
        <dbReference type="Proteomes" id="UP000214365"/>
    </source>
</evidence>
<dbReference type="OrthoDB" id="2013972at2759"/>
<accession>A0A1Q5Q774</accession>
<dbReference type="EMBL" id="LFMY01000018">
    <property type="protein sequence ID" value="OKL55697.1"/>
    <property type="molecule type" value="Genomic_DNA"/>
</dbReference>
<evidence type="ECO:0000313" key="1">
    <source>
        <dbReference type="EMBL" id="OKL55697.1"/>
    </source>
</evidence>
<keyword evidence="2" id="KW-1185">Reference proteome</keyword>
<organism evidence="1 2">
    <name type="scientific">Talaromyces atroroseus</name>
    <dbReference type="NCBI Taxonomy" id="1441469"/>
    <lineage>
        <taxon>Eukaryota</taxon>
        <taxon>Fungi</taxon>
        <taxon>Dikarya</taxon>
        <taxon>Ascomycota</taxon>
        <taxon>Pezizomycotina</taxon>
        <taxon>Eurotiomycetes</taxon>
        <taxon>Eurotiomycetidae</taxon>
        <taxon>Eurotiales</taxon>
        <taxon>Trichocomaceae</taxon>
        <taxon>Talaromyces</taxon>
        <taxon>Talaromyces sect. Trachyspermi</taxon>
    </lineage>
</organism>
<dbReference type="PANTHER" id="PTHR43591">
    <property type="entry name" value="METHYLTRANSFERASE"/>
    <property type="match status" value="1"/>
</dbReference>
<dbReference type="GO" id="GO:0008168">
    <property type="term" value="F:methyltransferase activity"/>
    <property type="evidence" value="ECO:0007669"/>
    <property type="project" value="TreeGrafter"/>
</dbReference>
<dbReference type="Pfam" id="PF13489">
    <property type="entry name" value="Methyltransf_23"/>
    <property type="match status" value="1"/>
</dbReference>
<dbReference type="InterPro" id="IPR029063">
    <property type="entry name" value="SAM-dependent_MTases_sf"/>
</dbReference>
<dbReference type="CDD" id="cd02440">
    <property type="entry name" value="AdoMet_MTases"/>
    <property type="match status" value="1"/>
</dbReference>
<evidence type="ECO:0008006" key="3">
    <source>
        <dbReference type="Google" id="ProtNLM"/>
    </source>
</evidence>
<dbReference type="PANTHER" id="PTHR43591:SF10">
    <property type="entry name" value="ABC TRANSMEMBRANE TYPE-1 DOMAIN-CONTAINING PROTEIN-RELATED"/>
    <property type="match status" value="1"/>
</dbReference>
<sequence>MAMTPDDSSTCDTQSLTESVTAFPMENGRTYHKYHEGLYPYPNDEQELDRLDMQHHIWKQINDNKLHFAPLQDPKRILDIGTGSGIWPIEMASIFPEASITGTDLSPVQPTEVPPNVHFLVEDATEEWLWDADYFDYIRLNNMAGALPSSRDLIQNAMRVLKPGGWLEWHDIDITPRCDDGTLPPPNLDGGYSQYAFHDWLEMQIKAAEEVEPFREVLIADKLAAEMREEGFADVTERVTKVPINPWPKDRRLKTLGAWYEENWLVGLSAYTYKPFLALGWTKPEIEVFLVSVRKCISNRHIHAYHNFHVATARKPFPGEQNR</sequence>
<dbReference type="RefSeq" id="XP_020115818.1">
    <property type="nucleotide sequence ID" value="XM_020264050.1"/>
</dbReference>
<name>A0A1Q5Q774_TALAT</name>
<gene>
    <name evidence="1" type="ORF">UA08_08993</name>
</gene>
<dbReference type="STRING" id="1441469.A0A1Q5Q774"/>
<dbReference type="AlphaFoldDB" id="A0A1Q5Q774"/>
<comment type="caution">
    <text evidence="1">The sequence shown here is derived from an EMBL/GenBank/DDBJ whole genome shotgun (WGS) entry which is preliminary data.</text>
</comment>
<proteinExistence type="predicted"/>
<dbReference type="Proteomes" id="UP000214365">
    <property type="component" value="Unassembled WGS sequence"/>
</dbReference>
<dbReference type="SUPFAM" id="SSF53335">
    <property type="entry name" value="S-adenosyl-L-methionine-dependent methyltransferases"/>
    <property type="match status" value="1"/>
</dbReference>
<reference evidence="1 2" key="1">
    <citation type="submission" date="2015-06" db="EMBL/GenBank/DDBJ databases">
        <title>Talaromyces atroroseus IBT 11181 draft genome.</title>
        <authorList>
            <person name="Rasmussen K.B."/>
            <person name="Rasmussen S."/>
            <person name="Petersen B."/>
            <person name="Sicheritz-Ponten T."/>
            <person name="Mortensen U.H."/>
            <person name="Thrane U."/>
        </authorList>
    </citation>
    <scope>NUCLEOTIDE SEQUENCE [LARGE SCALE GENOMIC DNA]</scope>
    <source>
        <strain evidence="1 2">IBT 11181</strain>
    </source>
</reference>